<feature type="compositionally biased region" description="Basic residues" evidence="1">
    <location>
        <begin position="107"/>
        <end position="119"/>
    </location>
</feature>
<organism evidence="3 4">
    <name type="scientific">candidate division WWE3 bacterium CG_4_10_14_0_2_um_filter_41_14</name>
    <dbReference type="NCBI Taxonomy" id="1975072"/>
    <lineage>
        <taxon>Bacteria</taxon>
        <taxon>Katanobacteria</taxon>
    </lineage>
</organism>
<proteinExistence type="predicted"/>
<keyword evidence="2" id="KW-0472">Membrane</keyword>
<evidence type="ECO:0000313" key="3">
    <source>
        <dbReference type="EMBL" id="PIZ48284.1"/>
    </source>
</evidence>
<evidence type="ECO:0000256" key="1">
    <source>
        <dbReference type="SAM" id="MobiDB-lite"/>
    </source>
</evidence>
<accession>A0A2M7TM67</accession>
<keyword evidence="2" id="KW-1133">Transmembrane helix</keyword>
<feature type="region of interest" description="Disordered" evidence="1">
    <location>
        <begin position="139"/>
        <end position="175"/>
    </location>
</feature>
<dbReference type="EMBL" id="PFNL01000004">
    <property type="protein sequence ID" value="PIZ48284.1"/>
    <property type="molecule type" value="Genomic_DNA"/>
</dbReference>
<dbReference type="AlphaFoldDB" id="A0A2M7TM67"/>
<feature type="region of interest" description="Disordered" evidence="1">
    <location>
        <begin position="104"/>
        <end position="123"/>
    </location>
</feature>
<dbReference type="InterPro" id="IPR024414">
    <property type="entry name" value="Uncharacterised_PrgI"/>
</dbReference>
<feature type="transmembrane region" description="Helical" evidence="2">
    <location>
        <begin position="27"/>
        <end position="45"/>
    </location>
</feature>
<evidence type="ECO:0008006" key="5">
    <source>
        <dbReference type="Google" id="ProtNLM"/>
    </source>
</evidence>
<dbReference type="Proteomes" id="UP000228920">
    <property type="component" value="Unassembled WGS sequence"/>
</dbReference>
<sequence>MAELHKIPQNVTTYQGRIIGKFTAKQFIFLAIGAIVSFLIFNTDLPLQVKIPVAFVSLGVSVLFAVVNYEGRSTDMWIQGFLGAVYATTQMVWKKEDKTPPYLLPRYHPHAQTRNPRKRSQSELERYLQMRGTRTLSDKFSNEEQQVLEHIRKPTTPIDEPPTRLSTKDQQTDER</sequence>
<evidence type="ECO:0000313" key="4">
    <source>
        <dbReference type="Proteomes" id="UP000228920"/>
    </source>
</evidence>
<feature type="transmembrane region" description="Helical" evidence="2">
    <location>
        <begin position="51"/>
        <end position="69"/>
    </location>
</feature>
<name>A0A2M7TM67_UNCKA</name>
<feature type="compositionally biased region" description="Basic and acidic residues" evidence="1">
    <location>
        <begin position="166"/>
        <end position="175"/>
    </location>
</feature>
<feature type="compositionally biased region" description="Basic and acidic residues" evidence="1">
    <location>
        <begin position="139"/>
        <end position="152"/>
    </location>
</feature>
<keyword evidence="2" id="KW-0812">Transmembrane</keyword>
<gene>
    <name evidence="3" type="ORF">COY32_00130</name>
</gene>
<reference evidence="4" key="1">
    <citation type="submission" date="2017-09" db="EMBL/GenBank/DDBJ databases">
        <title>Depth-based differentiation of microbial function through sediment-hosted aquifers and enrichment of novel symbionts in the deep terrestrial subsurface.</title>
        <authorList>
            <person name="Probst A.J."/>
            <person name="Ladd B."/>
            <person name="Jarett J.K."/>
            <person name="Geller-Mcgrath D.E."/>
            <person name="Sieber C.M.K."/>
            <person name="Emerson J.B."/>
            <person name="Anantharaman K."/>
            <person name="Thomas B.C."/>
            <person name="Malmstrom R."/>
            <person name="Stieglmeier M."/>
            <person name="Klingl A."/>
            <person name="Woyke T."/>
            <person name="Ryan C.M."/>
            <person name="Banfield J.F."/>
        </authorList>
    </citation>
    <scope>NUCLEOTIDE SEQUENCE [LARGE SCALE GENOMIC DNA]</scope>
</reference>
<dbReference type="Pfam" id="PF12666">
    <property type="entry name" value="PrgI"/>
    <property type="match status" value="1"/>
</dbReference>
<comment type="caution">
    <text evidence="3">The sequence shown here is derived from an EMBL/GenBank/DDBJ whole genome shotgun (WGS) entry which is preliminary data.</text>
</comment>
<evidence type="ECO:0000256" key="2">
    <source>
        <dbReference type="SAM" id="Phobius"/>
    </source>
</evidence>
<protein>
    <recommendedName>
        <fullName evidence="5">PrgI family protein</fullName>
    </recommendedName>
</protein>